<name>A0A931DJ05_9ACTN</name>
<accession>A0A931DJ05</accession>
<dbReference type="EMBL" id="JADOUA010000001">
    <property type="protein sequence ID" value="MBG6090277.1"/>
    <property type="molecule type" value="Genomic_DNA"/>
</dbReference>
<evidence type="ECO:0000313" key="3">
    <source>
        <dbReference type="EMBL" id="MBG6090277.1"/>
    </source>
</evidence>
<dbReference type="RefSeq" id="WP_197012756.1">
    <property type="nucleotide sequence ID" value="NZ_JADOUA010000001.1"/>
</dbReference>
<proteinExistence type="predicted"/>
<keyword evidence="2" id="KW-0472">Membrane</keyword>
<evidence type="ECO:0000256" key="2">
    <source>
        <dbReference type="SAM" id="Phobius"/>
    </source>
</evidence>
<evidence type="ECO:0000313" key="4">
    <source>
        <dbReference type="Proteomes" id="UP000614047"/>
    </source>
</evidence>
<feature type="compositionally biased region" description="Gly residues" evidence="1">
    <location>
        <begin position="118"/>
        <end position="132"/>
    </location>
</feature>
<gene>
    <name evidence="3" type="ORF">IW256_004390</name>
</gene>
<reference evidence="3" key="1">
    <citation type="submission" date="2020-11" db="EMBL/GenBank/DDBJ databases">
        <title>Sequencing the genomes of 1000 actinobacteria strains.</title>
        <authorList>
            <person name="Klenk H.-P."/>
        </authorList>
    </citation>
    <scope>NUCLEOTIDE SEQUENCE</scope>
    <source>
        <strain evidence="3">DSM 43175</strain>
    </source>
</reference>
<dbReference type="AlphaFoldDB" id="A0A931DJ05"/>
<comment type="caution">
    <text evidence="3">The sequence shown here is derived from an EMBL/GenBank/DDBJ whole genome shotgun (WGS) entry which is preliminary data.</text>
</comment>
<evidence type="ECO:0000256" key="1">
    <source>
        <dbReference type="SAM" id="MobiDB-lite"/>
    </source>
</evidence>
<keyword evidence="4" id="KW-1185">Reference proteome</keyword>
<keyword evidence="2" id="KW-1133">Transmembrane helix</keyword>
<keyword evidence="2" id="KW-0812">Transmembrane</keyword>
<feature type="transmembrane region" description="Helical" evidence="2">
    <location>
        <begin position="41"/>
        <end position="63"/>
    </location>
</feature>
<feature type="compositionally biased region" description="Low complexity" evidence="1">
    <location>
        <begin position="74"/>
        <end position="86"/>
    </location>
</feature>
<feature type="compositionally biased region" description="Basic residues" evidence="1">
    <location>
        <begin position="20"/>
        <end position="33"/>
    </location>
</feature>
<organism evidence="3 4">
    <name type="scientific">Actinomadura viridis</name>
    <dbReference type="NCBI Taxonomy" id="58110"/>
    <lineage>
        <taxon>Bacteria</taxon>
        <taxon>Bacillati</taxon>
        <taxon>Actinomycetota</taxon>
        <taxon>Actinomycetes</taxon>
        <taxon>Streptosporangiales</taxon>
        <taxon>Thermomonosporaceae</taxon>
        <taxon>Actinomadura</taxon>
    </lineage>
</organism>
<dbReference type="Proteomes" id="UP000614047">
    <property type="component" value="Unassembled WGS sequence"/>
</dbReference>
<sequence length="221" mass="22120">MTSTRRTGRGTGRGVGAVRRTGRRAGGRARARGRSPVLGRIAGYGGALALVAAAIVVLLMPLLGKDRKAGGEQPAAGSGPAATTPSRPVPGGALAPVPQQSEDGDRPGQGQGRQPAQGQGGGPPMPGQGGGTLTWCPPGTAVYAVTGTALKVTVHVSTSGLVRAEASLRGRPAASKQDTARAGRPYTFTFTGVTAAMVERVKVTTVSVGVAMQTCYARAAN</sequence>
<protein>
    <submittedName>
        <fullName evidence="3">Uncharacterized protein</fullName>
    </submittedName>
</protein>
<feature type="region of interest" description="Disordered" evidence="1">
    <location>
        <begin position="1"/>
        <end position="33"/>
    </location>
</feature>
<feature type="region of interest" description="Disordered" evidence="1">
    <location>
        <begin position="68"/>
        <end position="133"/>
    </location>
</feature>